<reference evidence="2" key="1">
    <citation type="journal article" date="2019" name="Int. J. Syst. Evol. Microbiol.">
        <title>The Global Catalogue of Microorganisms (GCM) 10K type strain sequencing project: providing services to taxonomists for standard genome sequencing and annotation.</title>
        <authorList>
            <consortium name="The Broad Institute Genomics Platform"/>
            <consortium name="The Broad Institute Genome Sequencing Center for Infectious Disease"/>
            <person name="Wu L."/>
            <person name="Ma J."/>
        </authorList>
    </citation>
    <scope>NUCLEOTIDE SEQUENCE [LARGE SCALE GENOMIC DNA]</scope>
    <source>
        <strain evidence="2">JCM 18298</strain>
    </source>
</reference>
<gene>
    <name evidence="1" type="ORF">GCM10023318_43180</name>
</gene>
<organism evidence="1 2">
    <name type="scientific">Nocardia callitridis</name>
    <dbReference type="NCBI Taxonomy" id="648753"/>
    <lineage>
        <taxon>Bacteria</taxon>
        <taxon>Bacillati</taxon>
        <taxon>Actinomycetota</taxon>
        <taxon>Actinomycetes</taxon>
        <taxon>Mycobacteriales</taxon>
        <taxon>Nocardiaceae</taxon>
        <taxon>Nocardia</taxon>
    </lineage>
</organism>
<protein>
    <recommendedName>
        <fullName evidence="3">tRNA adenosine deaminase-associated protein</fullName>
    </recommendedName>
</protein>
<dbReference type="EMBL" id="BAABJM010000004">
    <property type="protein sequence ID" value="GAA5061039.1"/>
    <property type="molecule type" value="Genomic_DNA"/>
</dbReference>
<evidence type="ECO:0000313" key="1">
    <source>
        <dbReference type="EMBL" id="GAA5061039.1"/>
    </source>
</evidence>
<keyword evidence="2" id="KW-1185">Reference proteome</keyword>
<accession>A0ABP9KLB5</accession>
<dbReference type="Pfam" id="PF20062">
    <property type="entry name" value="DUF6461"/>
    <property type="match status" value="1"/>
</dbReference>
<evidence type="ECO:0008006" key="3">
    <source>
        <dbReference type="Google" id="ProtNLM"/>
    </source>
</evidence>
<dbReference type="InterPro" id="IPR045592">
    <property type="entry name" value="DUF6461"/>
</dbReference>
<dbReference type="Proteomes" id="UP001500603">
    <property type="component" value="Unassembled WGS sequence"/>
</dbReference>
<name>A0ABP9KLB5_9NOCA</name>
<sequence length="196" mass="21401">MTDLPEPPDESDVTHPWMEVGLEDLDYAYSVTVIHHVDPDEALRRYGIDESRIITTTWAELQLAREDSVVYRVVAAFGLGPHTLIVEDGGEGASQPELSEGTFAVSSYCSINADQLFLVSRDGQTLAEFDEGLPSGVWGAEPWVIEEALAVMGIDDPNVFDEDDAELLDDLELLCQLAEVRPTVADVAGPARAILE</sequence>
<proteinExistence type="predicted"/>
<dbReference type="RefSeq" id="WP_345497387.1">
    <property type="nucleotide sequence ID" value="NZ_BAABJM010000004.1"/>
</dbReference>
<evidence type="ECO:0000313" key="2">
    <source>
        <dbReference type="Proteomes" id="UP001500603"/>
    </source>
</evidence>
<comment type="caution">
    <text evidence="1">The sequence shown here is derived from an EMBL/GenBank/DDBJ whole genome shotgun (WGS) entry which is preliminary data.</text>
</comment>